<evidence type="ECO:0000313" key="2">
    <source>
        <dbReference type="Proteomes" id="UP000007813"/>
    </source>
</evidence>
<dbReference type="AlphaFoldDB" id="J3A768"/>
<dbReference type="Proteomes" id="UP000007813">
    <property type="component" value="Unassembled WGS sequence"/>
</dbReference>
<proteinExistence type="predicted"/>
<reference evidence="1 2" key="1">
    <citation type="journal article" date="2012" name="J. Bacteriol.">
        <title>Draft Genome Sequence of the Extremely Halophilic Archaeon Halogranum salarium B-1T.</title>
        <authorList>
            <person name="Kim K.K."/>
            <person name="Lee K.C."/>
            <person name="Lee J.S."/>
        </authorList>
    </citation>
    <scope>NUCLEOTIDE SEQUENCE [LARGE SCALE GENOMIC DNA]</scope>
    <source>
        <strain evidence="1 2">B-1</strain>
    </source>
</reference>
<sequence>MPSTHRRFSERWRRVLLTVALAVTLGSLVAPMVVSAERTYTLTSVGTDYEADAVQDTAYFWNTLDDDEQTALTKHGVRGR</sequence>
<dbReference type="EMBL" id="ALJD01000002">
    <property type="protein sequence ID" value="EJN61428.1"/>
    <property type="molecule type" value="Genomic_DNA"/>
</dbReference>
<organism evidence="1 2">
    <name type="scientific">Halogranum salarium B-1</name>
    <dbReference type="NCBI Taxonomy" id="1210908"/>
    <lineage>
        <taxon>Archaea</taxon>
        <taxon>Methanobacteriati</taxon>
        <taxon>Methanobacteriota</taxon>
        <taxon>Stenosarchaea group</taxon>
        <taxon>Halobacteria</taxon>
        <taxon>Halobacteriales</taxon>
        <taxon>Haloferacaceae</taxon>
    </lineage>
</organism>
<accession>J3A768</accession>
<comment type="caution">
    <text evidence="1">The sequence shown here is derived from an EMBL/GenBank/DDBJ whole genome shotgun (WGS) entry which is preliminary data.</text>
</comment>
<protein>
    <submittedName>
        <fullName evidence="1">Uncharacterized protein</fullName>
    </submittedName>
</protein>
<evidence type="ECO:0000313" key="1">
    <source>
        <dbReference type="EMBL" id="EJN61428.1"/>
    </source>
</evidence>
<gene>
    <name evidence="1" type="ORF">HSB1_04690</name>
</gene>
<dbReference type="RefSeq" id="WP_009374466.1">
    <property type="nucleotide sequence ID" value="NZ_ALJD01000002.1"/>
</dbReference>
<name>J3A768_9EURY</name>